<dbReference type="Pfam" id="PF12833">
    <property type="entry name" value="HTH_18"/>
    <property type="match status" value="1"/>
</dbReference>
<keyword evidence="2 8" id="KW-0238">DNA-binding</keyword>
<proteinExistence type="predicted"/>
<dbReference type="GO" id="GO:0003700">
    <property type="term" value="F:DNA-binding transcription factor activity"/>
    <property type="evidence" value="ECO:0007669"/>
    <property type="project" value="InterPro"/>
</dbReference>
<evidence type="ECO:0000313" key="9">
    <source>
        <dbReference type="Proteomes" id="UP000245202"/>
    </source>
</evidence>
<dbReference type="InterPro" id="IPR011006">
    <property type="entry name" value="CheY-like_superfamily"/>
</dbReference>
<reference evidence="8 9" key="1">
    <citation type="submission" date="2017-08" db="EMBL/GenBank/DDBJ databases">
        <title>Substantial Increase in Enzyme Production by Combined Drug-Resistance Mutations in Paenibacillus agaridevorans.</title>
        <authorList>
            <person name="Tanaka Y."/>
            <person name="Funane K."/>
            <person name="Hosaka T."/>
            <person name="Shiwa Y."/>
            <person name="Fujita N."/>
            <person name="Miyazaki T."/>
            <person name="Yoshikawa H."/>
            <person name="Murakami K."/>
            <person name="Kasahara K."/>
            <person name="Inaoka T."/>
            <person name="Hiraga Y."/>
            <person name="Ochi K."/>
        </authorList>
    </citation>
    <scope>NUCLEOTIDE SEQUENCE [LARGE SCALE GENOMIC DNA]</scope>
    <source>
        <strain evidence="8 9">T-3040</strain>
    </source>
</reference>
<dbReference type="GO" id="GO:0043565">
    <property type="term" value="F:sequence-specific DNA binding"/>
    <property type="evidence" value="ECO:0007669"/>
    <property type="project" value="InterPro"/>
</dbReference>
<dbReference type="PANTHER" id="PTHR43280">
    <property type="entry name" value="ARAC-FAMILY TRANSCRIPTIONAL REGULATOR"/>
    <property type="match status" value="1"/>
</dbReference>
<dbReference type="RefSeq" id="WP_108995515.1">
    <property type="nucleotide sequence ID" value="NZ_BDQX01000384.1"/>
</dbReference>
<dbReference type="InterPro" id="IPR009057">
    <property type="entry name" value="Homeodomain-like_sf"/>
</dbReference>
<protein>
    <submittedName>
        <fullName evidence="8">DNA-binding response regulator</fullName>
    </submittedName>
</protein>
<dbReference type="EMBL" id="BDQX01000384">
    <property type="protein sequence ID" value="GBG11164.1"/>
    <property type="molecule type" value="Genomic_DNA"/>
</dbReference>
<dbReference type="PRINTS" id="PR00032">
    <property type="entry name" value="HTHARAC"/>
</dbReference>
<keyword evidence="4" id="KW-0597">Phosphoprotein</keyword>
<evidence type="ECO:0000256" key="5">
    <source>
        <dbReference type="SAM" id="MobiDB-lite"/>
    </source>
</evidence>
<organism evidence="8 9">
    <name type="scientific">Paenibacillus agaridevorans</name>
    <dbReference type="NCBI Taxonomy" id="171404"/>
    <lineage>
        <taxon>Bacteria</taxon>
        <taxon>Bacillati</taxon>
        <taxon>Bacillota</taxon>
        <taxon>Bacilli</taxon>
        <taxon>Bacillales</taxon>
        <taxon>Paenibacillaceae</taxon>
        <taxon>Paenibacillus</taxon>
    </lineage>
</organism>
<dbReference type="SMART" id="SM00448">
    <property type="entry name" value="REC"/>
    <property type="match status" value="1"/>
</dbReference>
<evidence type="ECO:0000313" key="8">
    <source>
        <dbReference type="EMBL" id="GBG11164.1"/>
    </source>
</evidence>
<dbReference type="Proteomes" id="UP000245202">
    <property type="component" value="Unassembled WGS sequence"/>
</dbReference>
<dbReference type="PROSITE" id="PS50110">
    <property type="entry name" value="RESPONSE_REGULATORY"/>
    <property type="match status" value="1"/>
</dbReference>
<dbReference type="SUPFAM" id="SSF52172">
    <property type="entry name" value="CheY-like"/>
    <property type="match status" value="1"/>
</dbReference>
<dbReference type="PROSITE" id="PS00041">
    <property type="entry name" value="HTH_ARAC_FAMILY_1"/>
    <property type="match status" value="1"/>
</dbReference>
<dbReference type="SMART" id="SM00342">
    <property type="entry name" value="HTH_ARAC"/>
    <property type="match status" value="1"/>
</dbReference>
<feature type="region of interest" description="Disordered" evidence="5">
    <location>
        <begin position="386"/>
        <end position="420"/>
    </location>
</feature>
<dbReference type="SUPFAM" id="SSF46689">
    <property type="entry name" value="Homeodomain-like"/>
    <property type="match status" value="2"/>
</dbReference>
<dbReference type="InterPro" id="IPR018060">
    <property type="entry name" value="HTH_AraC"/>
</dbReference>
<evidence type="ECO:0000256" key="3">
    <source>
        <dbReference type="ARBA" id="ARBA00023163"/>
    </source>
</evidence>
<feature type="compositionally biased region" description="Basic and acidic residues" evidence="5">
    <location>
        <begin position="393"/>
        <end position="410"/>
    </location>
</feature>
<evidence type="ECO:0000256" key="2">
    <source>
        <dbReference type="ARBA" id="ARBA00023125"/>
    </source>
</evidence>
<evidence type="ECO:0000256" key="1">
    <source>
        <dbReference type="ARBA" id="ARBA00023015"/>
    </source>
</evidence>
<dbReference type="AlphaFoldDB" id="A0A2R5F4T5"/>
<keyword evidence="3" id="KW-0804">Transcription</keyword>
<keyword evidence="1" id="KW-0805">Transcription regulation</keyword>
<sequence length="561" mass="62896">MKALIVDDEKHVREAIKLLVDWKSYGIDDIYEARDGIEATELIGRLQPELVFTDMMMPGMDGSTLLSWVAGHHPGSKTIVISGHDDFQLVRGAVKSGSVDYILKPIDPEQLNGAIAKAIEAWRAEERERAMSRAVHIELNQLKPVYLEQYFSSVLSEPGAQGGWPPAVLRELRLAAPVPLVRAAVASLSLSAPGIREKFPGDQELMFFALTNICNEILLEREAGYAFRYWGKEQELVLLFWGECAGAPSLIGDIREAIMLAMKASFDFGLGQPAAFPSDALTSYRQARLALLRRNVLSRSSDHVVSFDDTGSKRGATLLSFHDHEEQLRFAVQSGNSDQLQRALDAWFAVIEESGYLSFEGLLDWREHFERTKAIWLGESDGGDTVLASKPATSEEKLLHGKEDEAKSRDNGLSTTRPLPLHPSGGFHYEAWKEAVTEEMETISKLLSSADKEKGIIHDIALFLEQHAHEDITLQDVASRFFLSREYISRKFKQEMNENVSDYIAGIRMKRAKELLGNASLRISQIAEQVGFQDEKYFSKVFKKWTGCTPGDYRKQHYGGR</sequence>
<gene>
    <name evidence="8" type="ORF">PAT3040_05952</name>
</gene>
<dbReference type="Gene3D" id="1.10.10.60">
    <property type="entry name" value="Homeodomain-like"/>
    <property type="match status" value="2"/>
</dbReference>
<evidence type="ECO:0000259" key="6">
    <source>
        <dbReference type="PROSITE" id="PS01124"/>
    </source>
</evidence>
<dbReference type="InterPro" id="IPR018062">
    <property type="entry name" value="HTH_AraC-typ_CS"/>
</dbReference>
<evidence type="ECO:0000259" key="7">
    <source>
        <dbReference type="PROSITE" id="PS50110"/>
    </source>
</evidence>
<dbReference type="Gene3D" id="3.40.50.2300">
    <property type="match status" value="1"/>
</dbReference>
<feature type="domain" description="Response regulatory" evidence="7">
    <location>
        <begin position="2"/>
        <end position="119"/>
    </location>
</feature>
<dbReference type="InterPro" id="IPR020449">
    <property type="entry name" value="Tscrpt_reg_AraC-type_HTH"/>
</dbReference>
<dbReference type="GO" id="GO:0000160">
    <property type="term" value="P:phosphorelay signal transduction system"/>
    <property type="evidence" value="ECO:0007669"/>
    <property type="project" value="InterPro"/>
</dbReference>
<dbReference type="CDD" id="cd17536">
    <property type="entry name" value="REC_YesN-like"/>
    <property type="match status" value="1"/>
</dbReference>
<keyword evidence="9" id="KW-1185">Reference proteome</keyword>
<comment type="caution">
    <text evidence="8">The sequence shown here is derived from an EMBL/GenBank/DDBJ whole genome shotgun (WGS) entry which is preliminary data.</text>
</comment>
<feature type="modified residue" description="4-aspartylphosphate" evidence="4">
    <location>
        <position position="54"/>
    </location>
</feature>
<feature type="domain" description="HTH araC/xylS-type" evidence="6">
    <location>
        <begin position="458"/>
        <end position="556"/>
    </location>
</feature>
<dbReference type="InterPro" id="IPR001789">
    <property type="entry name" value="Sig_transdc_resp-reg_receiver"/>
</dbReference>
<evidence type="ECO:0000256" key="4">
    <source>
        <dbReference type="PROSITE-ProRule" id="PRU00169"/>
    </source>
</evidence>
<name>A0A2R5F4T5_9BACL</name>
<dbReference type="PROSITE" id="PS01124">
    <property type="entry name" value="HTH_ARAC_FAMILY_2"/>
    <property type="match status" value="1"/>
</dbReference>
<accession>A0A2R5F4T5</accession>
<dbReference type="PANTHER" id="PTHR43280:SF10">
    <property type="entry name" value="REGULATORY PROTEIN POCR"/>
    <property type="match status" value="1"/>
</dbReference>
<dbReference type="Pfam" id="PF00072">
    <property type="entry name" value="Response_reg"/>
    <property type="match status" value="1"/>
</dbReference>